<dbReference type="SUPFAM" id="SSF52172">
    <property type="entry name" value="CheY-like"/>
    <property type="match status" value="1"/>
</dbReference>
<dbReference type="RefSeq" id="WP_157461663.1">
    <property type="nucleotide sequence ID" value="NZ_WQLB01000060.1"/>
</dbReference>
<dbReference type="PANTHER" id="PTHR44520">
    <property type="entry name" value="RESPONSE REGULATOR RCP1-RELATED"/>
    <property type="match status" value="1"/>
</dbReference>
<dbReference type="AlphaFoldDB" id="A0A7C9M9I2"/>
<dbReference type="SMART" id="SM00448">
    <property type="entry name" value="REC"/>
    <property type="match status" value="1"/>
</dbReference>
<comment type="caution">
    <text evidence="3">The sequence shown here is derived from an EMBL/GenBank/DDBJ whole genome shotgun (WGS) entry which is preliminary data.</text>
</comment>
<keyword evidence="1" id="KW-0597">Phosphoprotein</keyword>
<dbReference type="GO" id="GO:0000160">
    <property type="term" value="P:phosphorelay signal transduction system"/>
    <property type="evidence" value="ECO:0007669"/>
    <property type="project" value="InterPro"/>
</dbReference>
<dbReference type="Proteomes" id="UP000483286">
    <property type="component" value="Unassembled WGS sequence"/>
</dbReference>
<feature type="domain" description="Response regulatory" evidence="2">
    <location>
        <begin position="6"/>
        <end position="126"/>
    </location>
</feature>
<dbReference type="CDD" id="cd17557">
    <property type="entry name" value="REC_Rcp-like"/>
    <property type="match status" value="1"/>
</dbReference>
<proteinExistence type="predicted"/>
<dbReference type="EMBL" id="WQLB01000060">
    <property type="protein sequence ID" value="MVN89405.1"/>
    <property type="molecule type" value="Genomic_DNA"/>
</dbReference>
<keyword evidence="4" id="KW-1185">Reference proteome</keyword>
<evidence type="ECO:0000313" key="4">
    <source>
        <dbReference type="Proteomes" id="UP000483286"/>
    </source>
</evidence>
<evidence type="ECO:0000256" key="1">
    <source>
        <dbReference type="PROSITE-ProRule" id="PRU00169"/>
    </source>
</evidence>
<dbReference type="PROSITE" id="PS50110">
    <property type="entry name" value="RESPONSE_REGULATORY"/>
    <property type="match status" value="1"/>
</dbReference>
<dbReference type="InterPro" id="IPR011006">
    <property type="entry name" value="CheY-like_superfamily"/>
</dbReference>
<dbReference type="Gene3D" id="3.40.50.2300">
    <property type="match status" value="1"/>
</dbReference>
<dbReference type="Pfam" id="PF00072">
    <property type="entry name" value="Response_reg"/>
    <property type="match status" value="1"/>
</dbReference>
<dbReference type="InterPro" id="IPR052893">
    <property type="entry name" value="TCS_response_regulator"/>
</dbReference>
<reference evidence="3 4" key="1">
    <citation type="submission" date="2019-12" db="EMBL/GenBank/DDBJ databases">
        <title>Deinococcus sp. HMF7620 Genome sequencing and assembly.</title>
        <authorList>
            <person name="Kang H."/>
            <person name="Kim H."/>
            <person name="Joh K."/>
        </authorList>
    </citation>
    <scope>NUCLEOTIDE SEQUENCE [LARGE SCALE GENOMIC DNA]</scope>
    <source>
        <strain evidence="3 4">HMF7620</strain>
    </source>
</reference>
<organism evidence="3 4">
    <name type="scientific">Deinococcus arboris</name>
    <dbReference type="NCBI Taxonomy" id="2682977"/>
    <lineage>
        <taxon>Bacteria</taxon>
        <taxon>Thermotogati</taxon>
        <taxon>Deinococcota</taxon>
        <taxon>Deinococci</taxon>
        <taxon>Deinococcales</taxon>
        <taxon>Deinococcaceae</taxon>
        <taxon>Deinococcus</taxon>
    </lineage>
</organism>
<dbReference type="InterPro" id="IPR001789">
    <property type="entry name" value="Sig_transdc_resp-reg_receiver"/>
</dbReference>
<dbReference type="PANTHER" id="PTHR44520:SF2">
    <property type="entry name" value="RESPONSE REGULATOR RCP1"/>
    <property type="match status" value="1"/>
</dbReference>
<evidence type="ECO:0000259" key="2">
    <source>
        <dbReference type="PROSITE" id="PS50110"/>
    </source>
</evidence>
<evidence type="ECO:0000313" key="3">
    <source>
        <dbReference type="EMBL" id="MVN89405.1"/>
    </source>
</evidence>
<feature type="modified residue" description="4-aspartylphosphate" evidence="1">
    <location>
        <position position="59"/>
    </location>
</feature>
<sequence length="137" mass="14961">MVTPRRFLLVDDNPHDQLLAIEAFGDLCPDCELQVFGQGAAALAHLRTAAALPDVILLDVNMPGMNGFEVLQALKADPRLVPIPVVMLSTSGDRDDVRTAYTLCASSYLVKAASFQGFLKQVETFLRYWGEARIVPA</sequence>
<gene>
    <name evidence="3" type="ORF">GO986_21975</name>
</gene>
<name>A0A7C9M9I2_9DEIO</name>
<accession>A0A7C9M9I2</accession>
<protein>
    <submittedName>
        <fullName evidence="3">Response regulator</fullName>
    </submittedName>
</protein>